<protein>
    <submittedName>
        <fullName evidence="1">Uncharacterized protein</fullName>
    </submittedName>
</protein>
<organism evidence="1 2">
    <name type="scientific">Araneus ventricosus</name>
    <name type="common">Orbweaver spider</name>
    <name type="synonym">Epeira ventricosa</name>
    <dbReference type="NCBI Taxonomy" id="182803"/>
    <lineage>
        <taxon>Eukaryota</taxon>
        <taxon>Metazoa</taxon>
        <taxon>Ecdysozoa</taxon>
        <taxon>Arthropoda</taxon>
        <taxon>Chelicerata</taxon>
        <taxon>Arachnida</taxon>
        <taxon>Araneae</taxon>
        <taxon>Araneomorphae</taxon>
        <taxon>Entelegynae</taxon>
        <taxon>Araneoidea</taxon>
        <taxon>Araneidae</taxon>
        <taxon>Araneus</taxon>
    </lineage>
</organism>
<comment type="caution">
    <text evidence="1">The sequence shown here is derived from an EMBL/GenBank/DDBJ whole genome shotgun (WGS) entry which is preliminary data.</text>
</comment>
<keyword evidence="2" id="KW-1185">Reference proteome</keyword>
<proteinExistence type="predicted"/>
<dbReference type="Proteomes" id="UP000499080">
    <property type="component" value="Unassembled WGS sequence"/>
</dbReference>
<reference evidence="1 2" key="1">
    <citation type="journal article" date="2019" name="Sci. Rep.">
        <title>Orb-weaving spider Araneus ventricosus genome elucidates the spidroin gene catalogue.</title>
        <authorList>
            <person name="Kono N."/>
            <person name="Nakamura H."/>
            <person name="Ohtoshi R."/>
            <person name="Moran D.A.P."/>
            <person name="Shinohara A."/>
            <person name="Yoshida Y."/>
            <person name="Fujiwara M."/>
            <person name="Mori M."/>
            <person name="Tomita M."/>
            <person name="Arakawa K."/>
        </authorList>
    </citation>
    <scope>NUCLEOTIDE SEQUENCE [LARGE SCALE GENOMIC DNA]</scope>
</reference>
<sequence length="129" mass="14403">MKYTERKYCNLQKKFELEILTNLHLESIRESSGETTPAGFNLLNDAARSISKHQGLASFRHSLEGFLQSIRPRWNHQLLSLGLAWRISKSVTVATTGKSSSMDIHSSYSSFCIPSGGSMTITDGHFPAR</sequence>
<evidence type="ECO:0000313" key="1">
    <source>
        <dbReference type="EMBL" id="GBM96795.1"/>
    </source>
</evidence>
<evidence type="ECO:0000313" key="2">
    <source>
        <dbReference type="Proteomes" id="UP000499080"/>
    </source>
</evidence>
<accession>A0A4Y2K4R7</accession>
<dbReference type="AlphaFoldDB" id="A0A4Y2K4R7"/>
<name>A0A4Y2K4R7_ARAVE</name>
<dbReference type="EMBL" id="BGPR01004178">
    <property type="protein sequence ID" value="GBM96795.1"/>
    <property type="molecule type" value="Genomic_DNA"/>
</dbReference>
<gene>
    <name evidence="1" type="ORF">AVEN_251484_1</name>
</gene>